<proteinExistence type="predicted"/>
<feature type="transmembrane region" description="Helical" evidence="1">
    <location>
        <begin position="7"/>
        <end position="30"/>
    </location>
</feature>
<keyword evidence="1" id="KW-1133">Transmembrane helix</keyword>
<dbReference type="RefSeq" id="WP_125487124.1">
    <property type="nucleotide sequence ID" value="NZ_RSDW01000001.1"/>
</dbReference>
<evidence type="ECO:0000256" key="1">
    <source>
        <dbReference type="SAM" id="Phobius"/>
    </source>
</evidence>
<organism evidence="2 3">
    <name type="scientific">Edaphobacter aggregans</name>
    <dbReference type="NCBI Taxonomy" id="570835"/>
    <lineage>
        <taxon>Bacteria</taxon>
        <taxon>Pseudomonadati</taxon>
        <taxon>Acidobacteriota</taxon>
        <taxon>Terriglobia</taxon>
        <taxon>Terriglobales</taxon>
        <taxon>Acidobacteriaceae</taxon>
        <taxon>Edaphobacter</taxon>
    </lineage>
</organism>
<sequence>MRTRELFLQSLLFTSSCLMLLFLLSIAVHFPVGRVLFAVLIAVICLAAECFALFKLGQFLWRWSSKAAIALLRILHPGQSPATL</sequence>
<protein>
    <submittedName>
        <fullName evidence="2">Uncharacterized protein</fullName>
    </submittedName>
</protein>
<dbReference type="PROSITE" id="PS51257">
    <property type="entry name" value="PROKAR_LIPOPROTEIN"/>
    <property type="match status" value="1"/>
</dbReference>
<evidence type="ECO:0000313" key="2">
    <source>
        <dbReference type="EMBL" id="RSL18822.1"/>
    </source>
</evidence>
<keyword evidence="3" id="KW-1185">Reference proteome</keyword>
<dbReference type="EMBL" id="RSDW01000001">
    <property type="protein sequence ID" value="RSL18822.1"/>
    <property type="molecule type" value="Genomic_DNA"/>
</dbReference>
<dbReference type="AlphaFoldDB" id="A0A428MPK7"/>
<evidence type="ECO:0000313" key="3">
    <source>
        <dbReference type="Proteomes" id="UP000269669"/>
    </source>
</evidence>
<comment type="caution">
    <text evidence="2">The sequence shown here is derived from an EMBL/GenBank/DDBJ whole genome shotgun (WGS) entry which is preliminary data.</text>
</comment>
<dbReference type="Proteomes" id="UP000269669">
    <property type="component" value="Unassembled WGS sequence"/>
</dbReference>
<name>A0A428MPK7_9BACT</name>
<gene>
    <name evidence="2" type="ORF">EDE15_4425</name>
</gene>
<accession>A0A428MPK7</accession>
<feature type="transmembrane region" description="Helical" evidence="1">
    <location>
        <begin position="36"/>
        <end position="56"/>
    </location>
</feature>
<keyword evidence="1" id="KW-0812">Transmembrane</keyword>
<keyword evidence="1" id="KW-0472">Membrane</keyword>
<reference evidence="2 3" key="1">
    <citation type="submission" date="2018-12" db="EMBL/GenBank/DDBJ databases">
        <title>Sequencing of bacterial isolates from soil warming experiment in Harvard Forest, Massachusetts, USA.</title>
        <authorList>
            <person name="Deangelis K."/>
        </authorList>
    </citation>
    <scope>NUCLEOTIDE SEQUENCE [LARGE SCALE GENOMIC DNA]</scope>
    <source>
        <strain evidence="2 3">EB153</strain>
    </source>
</reference>